<gene>
    <name evidence="2" type="ORF">O9K51_02704</name>
</gene>
<accession>A0AB34FY86</accession>
<organism evidence="2 3">
    <name type="scientific">Purpureocillium lavendulum</name>
    <dbReference type="NCBI Taxonomy" id="1247861"/>
    <lineage>
        <taxon>Eukaryota</taxon>
        <taxon>Fungi</taxon>
        <taxon>Dikarya</taxon>
        <taxon>Ascomycota</taxon>
        <taxon>Pezizomycotina</taxon>
        <taxon>Sordariomycetes</taxon>
        <taxon>Hypocreomycetidae</taxon>
        <taxon>Hypocreales</taxon>
        <taxon>Ophiocordycipitaceae</taxon>
        <taxon>Purpureocillium</taxon>
    </lineage>
</organism>
<comment type="caution">
    <text evidence="2">The sequence shown here is derived from an EMBL/GenBank/DDBJ whole genome shotgun (WGS) entry which is preliminary data.</text>
</comment>
<dbReference type="AlphaFoldDB" id="A0AB34FY86"/>
<dbReference type="PROSITE" id="PS51257">
    <property type="entry name" value="PROKAR_LIPOPROTEIN"/>
    <property type="match status" value="1"/>
</dbReference>
<reference evidence="2" key="1">
    <citation type="submission" date="2023-01" db="EMBL/GenBank/DDBJ databases">
        <title>The growth and conidiation of Purpureocillium lavendulum are regulated by nitrogen source and histone H3K14 acetylation.</title>
        <authorList>
            <person name="Tang P."/>
            <person name="Han J."/>
            <person name="Zhang C."/>
            <person name="Tang P."/>
            <person name="Qi F."/>
            <person name="Zhang K."/>
            <person name="Liang L."/>
        </authorList>
    </citation>
    <scope>NUCLEOTIDE SEQUENCE</scope>
    <source>
        <strain evidence="2">YMF1.00683</strain>
    </source>
</reference>
<evidence type="ECO:0000313" key="2">
    <source>
        <dbReference type="EMBL" id="KAJ6444310.1"/>
    </source>
</evidence>
<name>A0AB34FY86_9HYPO</name>
<dbReference type="Proteomes" id="UP001163105">
    <property type="component" value="Unassembled WGS sequence"/>
</dbReference>
<dbReference type="EMBL" id="JAQHRD010000002">
    <property type="protein sequence ID" value="KAJ6444310.1"/>
    <property type="molecule type" value="Genomic_DNA"/>
</dbReference>
<keyword evidence="1" id="KW-0732">Signal</keyword>
<feature type="signal peptide" evidence="1">
    <location>
        <begin position="1"/>
        <end position="24"/>
    </location>
</feature>
<evidence type="ECO:0000256" key="1">
    <source>
        <dbReference type="SAM" id="SignalP"/>
    </source>
</evidence>
<keyword evidence="3" id="KW-1185">Reference proteome</keyword>
<proteinExistence type="predicted"/>
<sequence length="107" mass="10968">MPSTKRGQLRTLAILLVLAGVTSCLRVRAPAAGAAAAAAAAAAAEKRDDGAAMPAHARRGPDQAALNAAHFSTETCAAFYRLDDVTELDDEIRRCLIPSRPGNAGAA</sequence>
<evidence type="ECO:0000313" key="3">
    <source>
        <dbReference type="Proteomes" id="UP001163105"/>
    </source>
</evidence>
<protein>
    <submittedName>
        <fullName evidence="2">Uncharacterized protein</fullName>
    </submittedName>
</protein>
<feature type="chain" id="PRO_5044230294" evidence="1">
    <location>
        <begin position="25"/>
        <end position="107"/>
    </location>
</feature>